<dbReference type="OrthoDB" id="429145at2759"/>
<evidence type="ECO:0000256" key="5">
    <source>
        <dbReference type="ARBA" id="ARBA00022833"/>
    </source>
</evidence>
<proteinExistence type="inferred from homology"/>
<dbReference type="EMBL" id="GL732526">
    <property type="protein sequence ID" value="EFX88007.1"/>
    <property type="molecule type" value="Genomic_DNA"/>
</dbReference>
<dbReference type="PANTHER" id="PTHR18952">
    <property type="entry name" value="CARBONIC ANHYDRASE"/>
    <property type="match status" value="1"/>
</dbReference>
<feature type="signal peptide" evidence="8">
    <location>
        <begin position="1"/>
        <end position="25"/>
    </location>
</feature>
<dbReference type="GO" id="GO:0005737">
    <property type="term" value="C:cytoplasm"/>
    <property type="evidence" value="ECO:0000318"/>
    <property type="project" value="GO_Central"/>
</dbReference>
<dbReference type="InterPro" id="IPR023561">
    <property type="entry name" value="Carbonic_anhydrase_a-class"/>
</dbReference>
<dbReference type="HOGENOM" id="CLU_1251787_0_0_1"/>
<evidence type="ECO:0000313" key="10">
    <source>
        <dbReference type="EMBL" id="EFX88007.1"/>
    </source>
</evidence>
<evidence type="ECO:0000256" key="8">
    <source>
        <dbReference type="SAM" id="SignalP"/>
    </source>
</evidence>
<dbReference type="SUPFAM" id="SSF51069">
    <property type="entry name" value="Carbonic anhydrase"/>
    <property type="match status" value="1"/>
</dbReference>
<keyword evidence="8" id="KW-0732">Signal</keyword>
<dbReference type="GO" id="GO:0008270">
    <property type="term" value="F:zinc ion binding"/>
    <property type="evidence" value="ECO:0007669"/>
    <property type="project" value="InterPro"/>
</dbReference>
<reference evidence="10 11" key="1">
    <citation type="journal article" date="2011" name="Science">
        <title>The ecoresponsive genome of Daphnia pulex.</title>
        <authorList>
            <person name="Colbourne J.K."/>
            <person name="Pfrender M.E."/>
            <person name="Gilbert D."/>
            <person name="Thomas W.K."/>
            <person name="Tucker A."/>
            <person name="Oakley T.H."/>
            <person name="Tokishita S."/>
            <person name="Aerts A."/>
            <person name="Arnold G.J."/>
            <person name="Basu M.K."/>
            <person name="Bauer D.J."/>
            <person name="Caceres C.E."/>
            <person name="Carmel L."/>
            <person name="Casola C."/>
            <person name="Choi J.H."/>
            <person name="Detter J.C."/>
            <person name="Dong Q."/>
            <person name="Dusheyko S."/>
            <person name="Eads B.D."/>
            <person name="Frohlich T."/>
            <person name="Geiler-Samerotte K.A."/>
            <person name="Gerlach D."/>
            <person name="Hatcher P."/>
            <person name="Jogdeo S."/>
            <person name="Krijgsveld J."/>
            <person name="Kriventseva E.V."/>
            <person name="Kultz D."/>
            <person name="Laforsch C."/>
            <person name="Lindquist E."/>
            <person name="Lopez J."/>
            <person name="Manak J.R."/>
            <person name="Muller J."/>
            <person name="Pangilinan J."/>
            <person name="Patwardhan R.P."/>
            <person name="Pitluck S."/>
            <person name="Pritham E.J."/>
            <person name="Rechtsteiner A."/>
            <person name="Rho M."/>
            <person name="Rogozin I.B."/>
            <person name="Sakarya O."/>
            <person name="Salamov A."/>
            <person name="Schaack S."/>
            <person name="Shapiro H."/>
            <person name="Shiga Y."/>
            <person name="Skalitzky C."/>
            <person name="Smith Z."/>
            <person name="Souvorov A."/>
            <person name="Sung W."/>
            <person name="Tang Z."/>
            <person name="Tsuchiya D."/>
            <person name="Tu H."/>
            <person name="Vos H."/>
            <person name="Wang M."/>
            <person name="Wolf Y.I."/>
            <person name="Yamagata H."/>
            <person name="Yamada T."/>
            <person name="Ye Y."/>
            <person name="Shaw J.R."/>
            <person name="Andrews J."/>
            <person name="Crease T.J."/>
            <person name="Tang H."/>
            <person name="Lucas S.M."/>
            <person name="Robertson H.M."/>
            <person name="Bork P."/>
            <person name="Koonin E.V."/>
            <person name="Zdobnov E.M."/>
            <person name="Grigoriev I.V."/>
            <person name="Lynch M."/>
            <person name="Boore J.L."/>
        </authorList>
    </citation>
    <scope>NUCLEOTIDE SEQUENCE [LARGE SCALE GENOMIC DNA]</scope>
</reference>
<evidence type="ECO:0000256" key="3">
    <source>
        <dbReference type="ARBA" id="ARBA00012925"/>
    </source>
</evidence>
<dbReference type="EC" id="4.2.1.1" evidence="3"/>
<feature type="domain" description="Alpha-carbonic anhydrase" evidence="9">
    <location>
        <begin position="70"/>
        <end position="221"/>
    </location>
</feature>
<dbReference type="STRING" id="6669.E9FX46"/>
<sequence length="221" mass="24673">MKRLSANSNLAIFVLFLRLWLSSTALPVFATKKLKAFDRFEEVSDTARAKTFTSSIFEHWSPEKAETRASGWNYHDTSAWAKLPDSVCGGNQQSPVDIQPRLSVTKAFPKLTFQNYGNIDKMGLMNSGHSAMYSLPKDSPADRVPSVSGGGLNDTFKFVQFHLHWGANSAKGSEHLIASLVIRSKRSAHPIEHILALFSCLVEKVLDYRRCSTSKRKHTVT</sequence>
<comment type="cofactor">
    <cofactor evidence="1">
        <name>Zn(2+)</name>
        <dbReference type="ChEBI" id="CHEBI:29105"/>
    </cofactor>
</comment>
<comment type="catalytic activity">
    <reaction evidence="7">
        <text>hydrogencarbonate + H(+) = CO2 + H2O</text>
        <dbReference type="Rhea" id="RHEA:10748"/>
        <dbReference type="ChEBI" id="CHEBI:15377"/>
        <dbReference type="ChEBI" id="CHEBI:15378"/>
        <dbReference type="ChEBI" id="CHEBI:16526"/>
        <dbReference type="ChEBI" id="CHEBI:17544"/>
        <dbReference type="EC" id="4.2.1.1"/>
    </reaction>
</comment>
<name>E9FX46_DAPPU</name>
<evidence type="ECO:0000259" key="9">
    <source>
        <dbReference type="PROSITE" id="PS51144"/>
    </source>
</evidence>
<dbReference type="InterPro" id="IPR001148">
    <property type="entry name" value="CA_dom"/>
</dbReference>
<dbReference type="Gene3D" id="3.10.200.10">
    <property type="entry name" value="Alpha carbonic anhydrase"/>
    <property type="match status" value="1"/>
</dbReference>
<evidence type="ECO:0000256" key="2">
    <source>
        <dbReference type="ARBA" id="ARBA00010718"/>
    </source>
</evidence>
<dbReference type="AlphaFoldDB" id="E9FX46"/>
<dbReference type="GO" id="GO:0004089">
    <property type="term" value="F:carbonate dehydratase activity"/>
    <property type="evidence" value="ECO:0000318"/>
    <property type="project" value="GO_Central"/>
</dbReference>
<evidence type="ECO:0000313" key="11">
    <source>
        <dbReference type="Proteomes" id="UP000000305"/>
    </source>
</evidence>
<dbReference type="InParanoid" id="E9FX46"/>
<evidence type="ECO:0000256" key="7">
    <source>
        <dbReference type="ARBA" id="ARBA00048348"/>
    </source>
</evidence>
<feature type="chain" id="PRO_5003236477" description="carbonic anhydrase" evidence="8">
    <location>
        <begin position="26"/>
        <end position="221"/>
    </location>
</feature>
<dbReference type="PROSITE" id="PS51144">
    <property type="entry name" value="ALPHA_CA_2"/>
    <property type="match status" value="1"/>
</dbReference>
<keyword evidence="4" id="KW-0479">Metal-binding</keyword>
<dbReference type="SMART" id="SM01057">
    <property type="entry name" value="Carb_anhydrase"/>
    <property type="match status" value="1"/>
</dbReference>
<dbReference type="Proteomes" id="UP000000305">
    <property type="component" value="Unassembled WGS sequence"/>
</dbReference>
<organism evidence="10 11">
    <name type="scientific">Daphnia pulex</name>
    <name type="common">Water flea</name>
    <dbReference type="NCBI Taxonomy" id="6669"/>
    <lineage>
        <taxon>Eukaryota</taxon>
        <taxon>Metazoa</taxon>
        <taxon>Ecdysozoa</taxon>
        <taxon>Arthropoda</taxon>
        <taxon>Crustacea</taxon>
        <taxon>Branchiopoda</taxon>
        <taxon>Diplostraca</taxon>
        <taxon>Cladocera</taxon>
        <taxon>Anomopoda</taxon>
        <taxon>Daphniidae</taxon>
        <taxon>Daphnia</taxon>
    </lineage>
</organism>
<evidence type="ECO:0000256" key="1">
    <source>
        <dbReference type="ARBA" id="ARBA00001947"/>
    </source>
</evidence>
<dbReference type="KEGG" id="dpx:DAPPUDRAFT_442779"/>
<protein>
    <recommendedName>
        <fullName evidence="3">carbonic anhydrase</fullName>
        <ecNumber evidence="3">4.2.1.1</ecNumber>
    </recommendedName>
</protein>
<evidence type="ECO:0000256" key="6">
    <source>
        <dbReference type="ARBA" id="ARBA00023239"/>
    </source>
</evidence>
<accession>E9FX46</accession>
<comment type="similarity">
    <text evidence="2">Belongs to the alpha-carbonic anhydrase family.</text>
</comment>
<keyword evidence="6 10" id="KW-0456">Lyase</keyword>
<dbReference type="PANTHER" id="PTHR18952:SF141">
    <property type="entry name" value="CARBONIC ANHYDRASE"/>
    <property type="match status" value="1"/>
</dbReference>
<dbReference type="Pfam" id="PF00194">
    <property type="entry name" value="Carb_anhydrase"/>
    <property type="match status" value="1"/>
</dbReference>
<gene>
    <name evidence="10" type="primary">CAA6A</name>
    <name evidence="10" type="ORF">DAPPUDRAFT_442779</name>
</gene>
<dbReference type="InterPro" id="IPR036398">
    <property type="entry name" value="CA_dom_sf"/>
</dbReference>
<dbReference type="eggNOG" id="KOG0382">
    <property type="taxonomic scope" value="Eukaryota"/>
</dbReference>
<evidence type="ECO:0000256" key="4">
    <source>
        <dbReference type="ARBA" id="ARBA00022723"/>
    </source>
</evidence>
<keyword evidence="11" id="KW-1185">Reference proteome</keyword>
<keyword evidence="5" id="KW-0862">Zinc</keyword>